<name>A0AC59HCC5_9CAUD</name>
<accession>A0AC59HCC5</accession>
<protein>
    <submittedName>
        <fullName evidence="1">Uncharacterized protein</fullName>
    </submittedName>
</protein>
<organism evidence="1 2">
    <name type="scientific">Pelagibacter phage HTVC119P</name>
    <dbReference type="NCBI Taxonomy" id="2283020"/>
    <lineage>
        <taxon>Viruses</taxon>
        <taxon>Duplodnaviria</taxon>
        <taxon>Heunggongvirae</taxon>
        <taxon>Uroviricota</taxon>
        <taxon>Caudoviricetes</taxon>
        <taxon>Autographivirales</taxon>
        <taxon>Votkovvirus</taxon>
    </lineage>
</organism>
<evidence type="ECO:0000313" key="2">
    <source>
        <dbReference type="Proteomes" id="UP000317351"/>
    </source>
</evidence>
<gene>
    <name evidence="1" type="ORF">P119_gp08</name>
</gene>
<evidence type="ECO:0000313" key="1">
    <source>
        <dbReference type="EMBL" id="AXH71357.1"/>
    </source>
</evidence>
<sequence>MCKLLILGQHSDSFKLHLTKKQKADQIIEFRKLNQSFGGEYISRNGISLDSEYDAAVIIEYPDEDKANQFVKAMHASKYVSKCKIYKLTSLKTLEQNYIDVGKVLNFRNKDNV</sequence>
<proteinExistence type="predicted"/>
<reference evidence="1 2" key="1">
    <citation type="journal article" date="2019" name="Environ. Microbiol.">
        <title>Pelagiphages in the Podoviridae family integrate into host genomes.</title>
        <authorList>
            <person name="Zhao Y."/>
            <person name="Qin F."/>
            <person name="Zhang R."/>
            <person name="Giovannoni S.J."/>
            <person name="Zhang Z."/>
            <person name="Sun J."/>
            <person name="Du S."/>
            <person name="Rensing C."/>
        </authorList>
    </citation>
    <scope>NUCLEOTIDE SEQUENCE [LARGE SCALE GENOMIC DNA]</scope>
</reference>
<dbReference type="Proteomes" id="UP000317351">
    <property type="component" value="Segment"/>
</dbReference>
<dbReference type="EMBL" id="MH598806">
    <property type="protein sequence ID" value="AXH71357.1"/>
    <property type="molecule type" value="Genomic_DNA"/>
</dbReference>